<evidence type="ECO:0000256" key="6">
    <source>
        <dbReference type="ARBA" id="ARBA00023203"/>
    </source>
</evidence>
<dbReference type="EMBL" id="NHOQ01002268">
    <property type="protein sequence ID" value="PWA18858.1"/>
    <property type="molecule type" value="Genomic_DNA"/>
</dbReference>
<dbReference type="SMART" id="SM00242">
    <property type="entry name" value="MYSc"/>
    <property type="match status" value="1"/>
</dbReference>
<keyword evidence="3" id="KW-0067">ATP-binding</keyword>
<name>A0A315V9W6_GAMAF</name>
<evidence type="ECO:0000256" key="5">
    <source>
        <dbReference type="ARBA" id="ARBA00023175"/>
    </source>
</evidence>
<evidence type="ECO:0000256" key="7">
    <source>
        <dbReference type="PROSITE-ProRule" id="PRU00782"/>
    </source>
</evidence>
<evidence type="ECO:0000256" key="1">
    <source>
        <dbReference type="ARBA" id="ARBA00008314"/>
    </source>
</evidence>
<dbReference type="Gene3D" id="3.40.850.10">
    <property type="entry name" value="Kinesin motor domain"/>
    <property type="match status" value="1"/>
</dbReference>
<evidence type="ECO:0000256" key="4">
    <source>
        <dbReference type="ARBA" id="ARBA00023123"/>
    </source>
</evidence>
<reference evidence="10 11" key="1">
    <citation type="journal article" date="2018" name="G3 (Bethesda)">
        <title>A High-Quality Reference Genome for the Invasive Mosquitofish Gambusia affinis Using a Chicago Library.</title>
        <authorList>
            <person name="Hoffberg S.L."/>
            <person name="Troendle N.J."/>
            <person name="Glenn T.C."/>
            <person name="Mahmud O."/>
            <person name="Louha S."/>
            <person name="Chalopin D."/>
            <person name="Bennetzen J.L."/>
            <person name="Mauricio R."/>
        </authorList>
    </citation>
    <scope>NUCLEOTIDE SEQUENCE [LARGE SCALE GENOMIC DNA]</scope>
    <source>
        <strain evidence="10">NE01/NJP1002.9</strain>
        <tissue evidence="10">Muscle</tissue>
    </source>
</reference>
<dbReference type="GO" id="GO:0016020">
    <property type="term" value="C:membrane"/>
    <property type="evidence" value="ECO:0007669"/>
    <property type="project" value="TreeGrafter"/>
</dbReference>
<dbReference type="InterPro" id="IPR004009">
    <property type="entry name" value="SH3_Myosin"/>
</dbReference>
<dbReference type="AlphaFoldDB" id="A0A315V9W6"/>
<dbReference type="GO" id="GO:0007015">
    <property type="term" value="P:actin filament organization"/>
    <property type="evidence" value="ECO:0007669"/>
    <property type="project" value="TreeGrafter"/>
</dbReference>
<protein>
    <recommendedName>
        <fullName evidence="12">Myosin motor domain-containing protein</fullName>
    </recommendedName>
</protein>
<evidence type="ECO:0000313" key="11">
    <source>
        <dbReference type="Proteomes" id="UP000250572"/>
    </source>
</evidence>
<comment type="caution">
    <text evidence="7">Lacks conserved residue(s) required for the propagation of feature annotation.</text>
</comment>
<dbReference type="GO" id="GO:0000146">
    <property type="term" value="F:microfilament motor activity"/>
    <property type="evidence" value="ECO:0007669"/>
    <property type="project" value="TreeGrafter"/>
</dbReference>
<dbReference type="Proteomes" id="UP000250572">
    <property type="component" value="Unassembled WGS sequence"/>
</dbReference>
<evidence type="ECO:0008006" key="12">
    <source>
        <dbReference type="Google" id="ProtNLM"/>
    </source>
</evidence>
<dbReference type="GO" id="GO:0005524">
    <property type="term" value="F:ATP binding"/>
    <property type="evidence" value="ECO:0007669"/>
    <property type="project" value="UniProtKB-KW"/>
</dbReference>
<keyword evidence="11" id="KW-1185">Reference proteome</keyword>
<dbReference type="PROSITE" id="PS51456">
    <property type="entry name" value="MYOSIN_MOTOR"/>
    <property type="match status" value="1"/>
</dbReference>
<feature type="domain" description="Myosin motor" evidence="8">
    <location>
        <begin position="181"/>
        <end position="541"/>
    </location>
</feature>
<proteinExistence type="inferred from homology"/>
<evidence type="ECO:0000256" key="2">
    <source>
        <dbReference type="ARBA" id="ARBA00022741"/>
    </source>
</evidence>
<dbReference type="PANTHER" id="PTHR13140:SF273">
    <property type="entry name" value="UNCONVENTIONAL MYOSIN-VA"/>
    <property type="match status" value="1"/>
</dbReference>
<accession>A0A315V9W6</accession>
<dbReference type="InterPro" id="IPR001609">
    <property type="entry name" value="Myosin_head_motor_dom-like"/>
</dbReference>
<dbReference type="InterPro" id="IPR036961">
    <property type="entry name" value="Kinesin_motor_dom_sf"/>
</dbReference>
<dbReference type="GO" id="GO:0005737">
    <property type="term" value="C:cytoplasm"/>
    <property type="evidence" value="ECO:0007669"/>
    <property type="project" value="TreeGrafter"/>
</dbReference>
<dbReference type="PROSITE" id="PS51844">
    <property type="entry name" value="SH3_LIKE"/>
    <property type="match status" value="1"/>
</dbReference>
<dbReference type="SUPFAM" id="SSF52540">
    <property type="entry name" value="P-loop containing nucleoside triphosphate hydrolases"/>
    <property type="match status" value="1"/>
</dbReference>
<organism evidence="10 11">
    <name type="scientific">Gambusia affinis</name>
    <name type="common">Western mosquitofish</name>
    <name type="synonym">Heterandria affinis</name>
    <dbReference type="NCBI Taxonomy" id="33528"/>
    <lineage>
        <taxon>Eukaryota</taxon>
        <taxon>Metazoa</taxon>
        <taxon>Chordata</taxon>
        <taxon>Craniata</taxon>
        <taxon>Vertebrata</taxon>
        <taxon>Euteleostomi</taxon>
        <taxon>Actinopterygii</taxon>
        <taxon>Neopterygii</taxon>
        <taxon>Teleostei</taxon>
        <taxon>Neoteleostei</taxon>
        <taxon>Acanthomorphata</taxon>
        <taxon>Ovalentaria</taxon>
        <taxon>Atherinomorphae</taxon>
        <taxon>Cyprinodontiformes</taxon>
        <taxon>Poeciliidae</taxon>
        <taxon>Poeciliinae</taxon>
        <taxon>Gambusia</taxon>
    </lineage>
</organism>
<keyword evidence="4 7" id="KW-0518">Myosin</keyword>
<dbReference type="Pfam" id="PF00063">
    <property type="entry name" value="Myosin_head"/>
    <property type="match status" value="1"/>
</dbReference>
<evidence type="ECO:0000259" key="8">
    <source>
        <dbReference type="PROSITE" id="PS51456"/>
    </source>
</evidence>
<keyword evidence="5" id="KW-0505">Motor protein</keyword>
<feature type="domain" description="Myosin N-terminal SH3-like" evidence="9">
    <location>
        <begin position="120"/>
        <end position="172"/>
    </location>
</feature>
<gene>
    <name evidence="10" type="ORF">CCH79_00004840</name>
</gene>
<evidence type="ECO:0000313" key="10">
    <source>
        <dbReference type="EMBL" id="PWA18858.1"/>
    </source>
</evidence>
<dbReference type="STRING" id="33528.ENSGAFP00000003762"/>
<comment type="caution">
    <text evidence="10">The sequence shown here is derived from an EMBL/GenBank/DDBJ whole genome shotgun (WGS) entry which is preliminary data.</text>
</comment>
<dbReference type="PANTHER" id="PTHR13140">
    <property type="entry name" value="MYOSIN"/>
    <property type="match status" value="1"/>
</dbReference>
<evidence type="ECO:0000256" key="3">
    <source>
        <dbReference type="ARBA" id="ARBA00022840"/>
    </source>
</evidence>
<evidence type="ECO:0000259" key="9">
    <source>
        <dbReference type="PROSITE" id="PS51844"/>
    </source>
</evidence>
<keyword evidence="6 7" id="KW-0009">Actin-binding</keyword>
<dbReference type="GO" id="GO:0051015">
    <property type="term" value="F:actin filament binding"/>
    <property type="evidence" value="ECO:0007669"/>
    <property type="project" value="TreeGrafter"/>
</dbReference>
<dbReference type="GO" id="GO:0016459">
    <property type="term" value="C:myosin complex"/>
    <property type="evidence" value="ECO:0007669"/>
    <property type="project" value="UniProtKB-KW"/>
</dbReference>
<comment type="similarity">
    <text evidence="1 7">Belongs to the TRAFAC class myosin-kinesin ATPase superfamily. Myosin family.</text>
</comment>
<keyword evidence="2" id="KW-0547">Nucleotide-binding</keyword>
<sequence length="541" mass="60771">MQLHNATVSLSDDHKKKEETFFHPHLVVHGLLLADQLGPQDQHLLLADLQLLTGSVELIQEHLVSRRARRAGARGRTAQQALPHLGQVVPQLLVLRLQLLTLRGERIGAPRLVRGTSQRAGSARVWIPDAEEVWKSAELAKDYKNDDASLQLMLEDGTTIDHKLDPKTKNLPYLRNPDILVGENDLTALSYLHEPAVLHNLKVRFIDSKLIYTYCGIVLVAINPYETLPIYGTDIINAYSGQNMGDMDPHIFAVAEEAYKQMARGTRKQIAGKTRVKRRRPTLALARWNCSSLFSSSLRSDCFSCSSSVTRFCSFRVSENLNQAQVFGQQVLVAGALLVQIRLQLLGLLRDGASRSGPSARKPSEQKETIREILGGRKSVSLCDAIPDESSMVFFSCCVTLSSFLSFSSSSSRDDTWLVLFLASSSTPRRRPSSPRMRSLSEAYELSRETSLSLITRLSLFCKHRAHKSRWKNCWECQIKTRINQDGDRTLVTCSSIFLCSCMILFSMPLLSFLKCSTERASIFSFFSSRLALILRMQHCR</sequence>
<dbReference type="InterPro" id="IPR027417">
    <property type="entry name" value="P-loop_NTPase"/>
</dbReference>